<dbReference type="HOGENOM" id="CLU_009665_1_1_1"/>
<keyword evidence="1" id="KW-0285">Flavoprotein</keyword>
<dbReference type="EMBL" id="CP003005">
    <property type="protein sequence ID" value="AEO58471.1"/>
    <property type="molecule type" value="Genomic_DNA"/>
</dbReference>
<accession>G2QFV3</accession>
<dbReference type="AlphaFoldDB" id="G2QFV3"/>
<evidence type="ECO:0000256" key="2">
    <source>
        <dbReference type="ARBA" id="ARBA00022827"/>
    </source>
</evidence>
<keyword evidence="3" id="KW-0560">Oxidoreductase</keyword>
<evidence type="ECO:0000256" key="4">
    <source>
        <dbReference type="SAM" id="MobiDB-lite"/>
    </source>
</evidence>
<dbReference type="InParanoid" id="G2QFV3"/>
<feature type="domain" description="FAD-binding" evidence="5">
    <location>
        <begin position="269"/>
        <end position="369"/>
    </location>
</feature>
<dbReference type="GeneID" id="11510006"/>
<evidence type="ECO:0000256" key="3">
    <source>
        <dbReference type="ARBA" id="ARBA00023002"/>
    </source>
</evidence>
<name>G2QFV3_THET4</name>
<organism evidence="6 7">
    <name type="scientific">Thermothelomyces thermophilus (strain ATCC 42464 / BCRC 31852 / DSM 1799)</name>
    <name type="common">Sporotrichum thermophile</name>
    <dbReference type="NCBI Taxonomy" id="573729"/>
    <lineage>
        <taxon>Eukaryota</taxon>
        <taxon>Fungi</taxon>
        <taxon>Dikarya</taxon>
        <taxon>Ascomycota</taxon>
        <taxon>Pezizomycotina</taxon>
        <taxon>Sordariomycetes</taxon>
        <taxon>Sordariomycetidae</taxon>
        <taxon>Sordariales</taxon>
        <taxon>Chaetomiaceae</taxon>
        <taxon>Thermothelomyces</taxon>
    </lineage>
</organism>
<dbReference type="PANTHER" id="PTHR46865:SF7">
    <property type="entry name" value="MONOOXYGENASE, PUTATIVE (AFU_ORTHOLOGUE AFUA_8G07040)-RELATED"/>
    <property type="match status" value="1"/>
</dbReference>
<dbReference type="Gene3D" id="3.30.9.10">
    <property type="entry name" value="D-Amino Acid Oxidase, subunit A, domain 2"/>
    <property type="match status" value="1"/>
</dbReference>
<dbReference type="SUPFAM" id="SSF51905">
    <property type="entry name" value="FAD/NAD(P)-binding domain"/>
    <property type="match status" value="1"/>
</dbReference>
<feature type="region of interest" description="Disordered" evidence="4">
    <location>
        <begin position="186"/>
        <end position="206"/>
    </location>
</feature>
<dbReference type="PRINTS" id="PR00420">
    <property type="entry name" value="RNGMNOXGNASE"/>
</dbReference>
<dbReference type="STRING" id="573729.G2QFV3"/>
<dbReference type="OMA" id="FTMPNTF"/>
<evidence type="ECO:0000259" key="5">
    <source>
        <dbReference type="Pfam" id="PF01494"/>
    </source>
</evidence>
<dbReference type="VEuPathDB" id="FungiDB:MYCTH_108407"/>
<dbReference type="InterPro" id="IPR002938">
    <property type="entry name" value="FAD-bd"/>
</dbReference>
<evidence type="ECO:0000256" key="1">
    <source>
        <dbReference type="ARBA" id="ARBA00022630"/>
    </source>
</evidence>
<dbReference type="Gene3D" id="3.50.50.60">
    <property type="entry name" value="FAD/NAD(P)-binding domain"/>
    <property type="match status" value="1"/>
</dbReference>
<dbReference type="InterPro" id="IPR036188">
    <property type="entry name" value="FAD/NAD-bd_sf"/>
</dbReference>
<gene>
    <name evidence="6" type="ORF">MYCTH_108407</name>
</gene>
<dbReference type="Proteomes" id="UP000007322">
    <property type="component" value="Chromosome 4"/>
</dbReference>
<keyword evidence="2" id="KW-0274">FAD</keyword>
<keyword evidence="7" id="KW-1185">Reference proteome</keyword>
<sequence>MAISPPPPLRVLISGAGIAGPALALNLSKLRAPLQCSITIVERHPSLRAAGQQVDLRGPGIQAMRRLGIEREVRAAVVDEPGVRILDWRRGAPQAFFGRNDSGKGRQTFSAEWELMRGDLCRLLYDATRDLPGIQYRFGTTVDSWEHVRGGRAVRARLSDGTEAEYDLLVGADGLGSRVRRLMFADKKRQSNGESSNGESNGSGSRTANGLFPIGISCAFYTVPPEPGDTSVATFCHYPGRRWIMTRRDRPDCLRVYMGYAGAGAADERFSRVVRHGTPAEQKDAWADVFGRDLADAWGVRRFVDGLRSPQADDFYTQEFAQVRIDRWSDGRVVLLGDAAFCPAPITGQGTTLALVGAYVLAGEIARACSSSSSGSGSGGGAAANDDDDGGSPWDNLPAGLAAYETTLRPLVKGVQDVPVKTIVSLMCPEKPWLIKLFHWIMWFIATLRIDLLAARFRSEEDSWWKLPDYPELVSPKA</sequence>
<proteinExistence type="predicted"/>
<dbReference type="GO" id="GO:0071949">
    <property type="term" value="F:FAD binding"/>
    <property type="evidence" value="ECO:0007669"/>
    <property type="project" value="InterPro"/>
</dbReference>
<dbReference type="GO" id="GO:0004497">
    <property type="term" value="F:monooxygenase activity"/>
    <property type="evidence" value="ECO:0007669"/>
    <property type="project" value="UniProtKB-KW"/>
</dbReference>
<evidence type="ECO:0000313" key="6">
    <source>
        <dbReference type="EMBL" id="AEO58471.1"/>
    </source>
</evidence>
<dbReference type="RefSeq" id="XP_003663716.1">
    <property type="nucleotide sequence ID" value="XM_003663668.1"/>
</dbReference>
<dbReference type="OrthoDB" id="655030at2759"/>
<dbReference type="KEGG" id="mtm:MYCTH_108407"/>
<dbReference type="Pfam" id="PF01494">
    <property type="entry name" value="FAD_binding_3"/>
    <property type="match status" value="2"/>
</dbReference>
<dbReference type="eggNOG" id="ENOG502QTX9">
    <property type="taxonomic scope" value="Eukaryota"/>
</dbReference>
<dbReference type="PANTHER" id="PTHR46865">
    <property type="entry name" value="OXIDOREDUCTASE-RELATED"/>
    <property type="match status" value="1"/>
</dbReference>
<dbReference type="InterPro" id="IPR051704">
    <property type="entry name" value="FAD_aromatic-hydroxylase"/>
</dbReference>
<protein>
    <submittedName>
        <fullName evidence="6">Monooxygenase</fullName>
    </submittedName>
</protein>
<keyword evidence="6" id="KW-0503">Monooxygenase</keyword>
<feature type="domain" description="FAD-binding" evidence="5">
    <location>
        <begin position="10"/>
        <end position="182"/>
    </location>
</feature>
<feature type="region of interest" description="Disordered" evidence="4">
    <location>
        <begin position="370"/>
        <end position="391"/>
    </location>
</feature>
<evidence type="ECO:0000313" key="7">
    <source>
        <dbReference type="Proteomes" id="UP000007322"/>
    </source>
</evidence>
<feature type="compositionally biased region" description="Low complexity" evidence="4">
    <location>
        <begin position="192"/>
        <end position="205"/>
    </location>
</feature>
<reference evidence="6 7" key="1">
    <citation type="journal article" date="2011" name="Nat. Biotechnol.">
        <title>Comparative genomic analysis of the thermophilic biomass-degrading fungi Myceliophthora thermophila and Thielavia terrestris.</title>
        <authorList>
            <person name="Berka R.M."/>
            <person name="Grigoriev I.V."/>
            <person name="Otillar R."/>
            <person name="Salamov A."/>
            <person name="Grimwood J."/>
            <person name="Reid I."/>
            <person name="Ishmael N."/>
            <person name="John T."/>
            <person name="Darmond C."/>
            <person name="Moisan M.-C."/>
            <person name="Henrissat B."/>
            <person name="Coutinho P.M."/>
            <person name="Lombard V."/>
            <person name="Natvig D.O."/>
            <person name="Lindquist E."/>
            <person name="Schmutz J."/>
            <person name="Lucas S."/>
            <person name="Harris P."/>
            <person name="Powlowski J."/>
            <person name="Bellemare A."/>
            <person name="Taylor D."/>
            <person name="Butler G."/>
            <person name="de Vries R.P."/>
            <person name="Allijn I.E."/>
            <person name="van den Brink J."/>
            <person name="Ushinsky S."/>
            <person name="Storms R."/>
            <person name="Powell A.J."/>
            <person name="Paulsen I.T."/>
            <person name="Elbourne L.D.H."/>
            <person name="Baker S.E."/>
            <person name="Magnuson J."/>
            <person name="LaBoissiere S."/>
            <person name="Clutterbuck A.J."/>
            <person name="Martinez D."/>
            <person name="Wogulis M."/>
            <person name="de Leon A.L."/>
            <person name="Rey M.W."/>
            <person name="Tsang A."/>
        </authorList>
    </citation>
    <scope>NUCLEOTIDE SEQUENCE [LARGE SCALE GENOMIC DNA]</scope>
    <source>
        <strain evidence="7">ATCC 42464 / BCRC 31852 / DSM 1799</strain>
    </source>
</reference>